<sequence>MNGLKTKKPKSSSTELKAVELDETINDADSNEDDNDLKYIDRQEAKKQYNNSDENFTFITEPNYQAQRSSENMLKLPSIVL</sequence>
<comment type="caution">
    <text evidence="1">The sequence shown here is derived from an EMBL/GenBank/DDBJ whole genome shotgun (WGS) entry which is preliminary data.</text>
</comment>
<dbReference type="Proteomes" id="UP000276133">
    <property type="component" value="Unassembled WGS sequence"/>
</dbReference>
<proteinExistence type="predicted"/>
<protein>
    <submittedName>
        <fullName evidence="1">Uncharacterized protein</fullName>
    </submittedName>
</protein>
<dbReference type="AlphaFoldDB" id="A0A3M7P7U4"/>
<dbReference type="EMBL" id="REGN01012812">
    <property type="protein sequence ID" value="RMZ94774.1"/>
    <property type="molecule type" value="Genomic_DNA"/>
</dbReference>
<name>A0A3M7P7U4_BRAPC</name>
<gene>
    <name evidence="1" type="ORF">BpHYR1_005050</name>
</gene>
<reference evidence="1 2" key="1">
    <citation type="journal article" date="2018" name="Sci. Rep.">
        <title>Genomic signatures of local adaptation to the degree of environmental predictability in rotifers.</title>
        <authorList>
            <person name="Franch-Gras L."/>
            <person name="Hahn C."/>
            <person name="Garcia-Roger E.M."/>
            <person name="Carmona M.J."/>
            <person name="Serra M."/>
            <person name="Gomez A."/>
        </authorList>
    </citation>
    <scope>NUCLEOTIDE SEQUENCE [LARGE SCALE GENOMIC DNA]</scope>
    <source>
        <strain evidence="1">HYR1</strain>
    </source>
</reference>
<evidence type="ECO:0000313" key="2">
    <source>
        <dbReference type="Proteomes" id="UP000276133"/>
    </source>
</evidence>
<accession>A0A3M7P7U4</accession>
<evidence type="ECO:0000313" key="1">
    <source>
        <dbReference type="EMBL" id="RMZ94774.1"/>
    </source>
</evidence>
<keyword evidence="2" id="KW-1185">Reference proteome</keyword>
<organism evidence="1 2">
    <name type="scientific">Brachionus plicatilis</name>
    <name type="common">Marine rotifer</name>
    <name type="synonym">Brachionus muelleri</name>
    <dbReference type="NCBI Taxonomy" id="10195"/>
    <lineage>
        <taxon>Eukaryota</taxon>
        <taxon>Metazoa</taxon>
        <taxon>Spiralia</taxon>
        <taxon>Gnathifera</taxon>
        <taxon>Rotifera</taxon>
        <taxon>Eurotatoria</taxon>
        <taxon>Monogononta</taxon>
        <taxon>Pseudotrocha</taxon>
        <taxon>Ploima</taxon>
        <taxon>Brachionidae</taxon>
        <taxon>Brachionus</taxon>
    </lineage>
</organism>